<organism evidence="2 3">
    <name type="scientific">Coleophoma cylindrospora</name>
    <dbReference type="NCBI Taxonomy" id="1849047"/>
    <lineage>
        <taxon>Eukaryota</taxon>
        <taxon>Fungi</taxon>
        <taxon>Dikarya</taxon>
        <taxon>Ascomycota</taxon>
        <taxon>Pezizomycotina</taxon>
        <taxon>Leotiomycetes</taxon>
        <taxon>Helotiales</taxon>
        <taxon>Dermateaceae</taxon>
        <taxon>Coleophoma</taxon>
    </lineage>
</organism>
<protein>
    <recommendedName>
        <fullName evidence="4">Aldehyde dehydrogenase domain-containing protein</fullName>
    </recommendedName>
</protein>
<evidence type="ECO:0008006" key="4">
    <source>
        <dbReference type="Google" id="ProtNLM"/>
    </source>
</evidence>
<dbReference type="Proteomes" id="UP000256645">
    <property type="component" value="Unassembled WGS sequence"/>
</dbReference>
<name>A0A3D8RMT0_9HELO</name>
<keyword evidence="3" id="KW-1185">Reference proteome</keyword>
<evidence type="ECO:0000313" key="2">
    <source>
        <dbReference type="EMBL" id="RDW75214.1"/>
    </source>
</evidence>
<dbReference type="Gene3D" id="3.40.605.10">
    <property type="entry name" value="Aldehyde Dehydrogenase, Chain A, domain 1"/>
    <property type="match status" value="1"/>
</dbReference>
<dbReference type="SUPFAM" id="SSF53720">
    <property type="entry name" value="ALDH-like"/>
    <property type="match status" value="1"/>
</dbReference>
<dbReference type="InterPro" id="IPR016162">
    <property type="entry name" value="Ald_DH_N"/>
</dbReference>
<reference evidence="2 3" key="1">
    <citation type="journal article" date="2018" name="IMA Fungus">
        <title>IMA Genome-F 9: Draft genome sequence of Annulohypoxylon stygium, Aspergillus mulundensis, Berkeleyomyces basicola (syn. Thielaviopsis basicola), Ceratocystis smalleyi, two Cercospora beticola strains, Coleophoma cylindrospora, Fusarium fracticaudum, Phialophora cf. hyalina, and Morchella septimelata.</title>
        <authorList>
            <person name="Wingfield B.D."/>
            <person name="Bills G.F."/>
            <person name="Dong Y."/>
            <person name="Huang W."/>
            <person name="Nel W.J."/>
            <person name="Swalarsk-Parry B.S."/>
            <person name="Vaghefi N."/>
            <person name="Wilken P.M."/>
            <person name="An Z."/>
            <person name="de Beer Z.W."/>
            <person name="De Vos L."/>
            <person name="Chen L."/>
            <person name="Duong T.A."/>
            <person name="Gao Y."/>
            <person name="Hammerbacher A."/>
            <person name="Kikkert J.R."/>
            <person name="Li Y."/>
            <person name="Li H."/>
            <person name="Li K."/>
            <person name="Li Q."/>
            <person name="Liu X."/>
            <person name="Ma X."/>
            <person name="Naidoo K."/>
            <person name="Pethybridge S.J."/>
            <person name="Sun J."/>
            <person name="Steenkamp E.T."/>
            <person name="van der Nest M.A."/>
            <person name="van Wyk S."/>
            <person name="Wingfield M.J."/>
            <person name="Xiong C."/>
            <person name="Yue Q."/>
            <person name="Zhang X."/>
        </authorList>
    </citation>
    <scope>NUCLEOTIDE SEQUENCE [LARGE SCALE GENOMIC DNA]</scope>
    <source>
        <strain evidence="2 3">BP6252</strain>
    </source>
</reference>
<sequence>MAKSLDARLLQLFAAVTDGRTENIRYRQNELYGLYAGLKVQKETICEAISKSSSMSASDAEIEYVLAMDSINKSYRTLDFEGSMKKEYLVTTGVNNTERRVGLGLVAIRLSKHSRFYSAVAPIAAAIAAGNCVLLEVGNSAIDALLSSLLGTFLDQDTFYVSDTPLSDSQLLQVNLRVNQTSAISKNCKQLISSPTIRSVAVVDRTADISLAVKSIVDARLFSNGTSPYSPDLILVNNWTYEAFRKACLTYALSLASEKTRPASEPQDEIEGKIKSAESNGQVKVYKSVPGLTLIEVLDRKCSILTEKIDGPYIMTLSSTGLVDSVSFLRTHALFLSAYHFSDARSAKFLSEQISSSVSYINQIPTQLLVGPASPLENPHQIHPRYIPHMFSQPRPQIIEPTKAIDLVVADLKPTGQKPGHAVGFFEQGILIGLGFTVCVVFPSVGYGVYRLGREAWRYGALRRG</sequence>
<feature type="transmembrane region" description="Helical" evidence="1">
    <location>
        <begin position="429"/>
        <end position="450"/>
    </location>
</feature>
<evidence type="ECO:0000313" key="3">
    <source>
        <dbReference type="Proteomes" id="UP000256645"/>
    </source>
</evidence>
<evidence type="ECO:0000256" key="1">
    <source>
        <dbReference type="SAM" id="Phobius"/>
    </source>
</evidence>
<accession>A0A3D8RMT0</accession>
<dbReference type="EMBL" id="PDLM01000006">
    <property type="protein sequence ID" value="RDW75214.1"/>
    <property type="molecule type" value="Genomic_DNA"/>
</dbReference>
<dbReference type="STRING" id="1849047.A0A3D8RMT0"/>
<dbReference type="InterPro" id="IPR016161">
    <property type="entry name" value="Ald_DH/histidinol_DH"/>
</dbReference>
<keyword evidence="1" id="KW-1133">Transmembrane helix</keyword>
<dbReference type="PANTHER" id="PTHR43111">
    <property type="entry name" value="ALDEHYDE DEHYDROGENASE B-RELATED"/>
    <property type="match status" value="1"/>
</dbReference>
<keyword evidence="1" id="KW-0472">Membrane</keyword>
<dbReference type="OrthoDB" id="5596991at2759"/>
<dbReference type="InterPro" id="IPR016163">
    <property type="entry name" value="Ald_DH_C"/>
</dbReference>
<comment type="caution">
    <text evidence="2">The sequence shown here is derived from an EMBL/GenBank/DDBJ whole genome shotgun (WGS) entry which is preliminary data.</text>
</comment>
<dbReference type="PANTHER" id="PTHR43111:SF1">
    <property type="entry name" value="ALDEHYDE DEHYDROGENASE B-RELATED"/>
    <property type="match status" value="1"/>
</dbReference>
<dbReference type="AlphaFoldDB" id="A0A3D8RMT0"/>
<dbReference type="GO" id="GO:0016620">
    <property type="term" value="F:oxidoreductase activity, acting on the aldehyde or oxo group of donors, NAD or NADP as acceptor"/>
    <property type="evidence" value="ECO:0007669"/>
    <property type="project" value="InterPro"/>
</dbReference>
<keyword evidence="1" id="KW-0812">Transmembrane</keyword>
<proteinExistence type="predicted"/>
<dbReference type="Gene3D" id="3.40.309.10">
    <property type="entry name" value="Aldehyde Dehydrogenase, Chain A, domain 2"/>
    <property type="match status" value="1"/>
</dbReference>
<gene>
    <name evidence="2" type="ORF">BP6252_06356</name>
</gene>